<evidence type="ECO:0000313" key="3">
    <source>
        <dbReference type="EMBL" id="RFC83401.1"/>
    </source>
</evidence>
<reference evidence="2" key="1">
    <citation type="journal article" date="2014" name="Int. J. Syst. Evol. Microbiol.">
        <title>Complete genome of a new Firmicutes species belonging to the dominant human colonic microbiota ('Ruminococcus bicirculans') reveals two chromosomes and a selective capacity to utilize plant glucans.</title>
        <authorList>
            <consortium name="NISC Comparative Sequencing Program"/>
            <person name="Wegmann U."/>
            <person name="Louis P."/>
            <person name="Goesmann A."/>
            <person name="Henrissat B."/>
            <person name="Duncan S.H."/>
            <person name="Flint H.J."/>
        </authorList>
    </citation>
    <scope>NUCLEOTIDE SEQUENCE</scope>
    <source>
        <strain evidence="2">KCTC 62575</strain>
    </source>
</reference>
<dbReference type="EMBL" id="PYIX02000018">
    <property type="protein sequence ID" value="RFC83401.1"/>
    <property type="molecule type" value="Genomic_DNA"/>
</dbReference>
<name>A0A371YPK1_9GAMM</name>
<dbReference type="EMBL" id="JBHRSF010000102">
    <property type="protein sequence ID" value="MFC2996930.1"/>
    <property type="molecule type" value="Genomic_DNA"/>
</dbReference>
<dbReference type="Proteomes" id="UP000240957">
    <property type="component" value="Unassembled WGS sequence"/>
</dbReference>
<evidence type="ECO:0000259" key="1">
    <source>
        <dbReference type="Pfam" id="PF17032"/>
    </source>
</evidence>
<reference evidence="5" key="3">
    <citation type="journal article" date="2019" name="Int. J. Syst. Evol. Microbiol.">
        <title>The Global Catalogue of Microorganisms (GCM) 10K type strain sequencing project: providing services to taxonomists for standard genome sequencing and annotation.</title>
        <authorList>
            <consortium name="The Broad Institute Genomics Platform"/>
            <consortium name="The Broad Institute Genome Sequencing Center for Infectious Disease"/>
            <person name="Wu L."/>
            <person name="Ma J."/>
        </authorList>
    </citation>
    <scope>NUCLEOTIDE SEQUENCE [LARGE SCALE GENOMIC DNA]</scope>
    <source>
        <strain evidence="5">KCTC 62575</strain>
    </source>
</reference>
<keyword evidence="5" id="KW-1185">Reference proteome</keyword>
<organism evidence="3 4">
    <name type="scientific">Acinetobacter sichuanensis</name>
    <dbReference type="NCBI Taxonomy" id="2136183"/>
    <lineage>
        <taxon>Bacteria</taxon>
        <taxon>Pseudomonadati</taxon>
        <taxon>Pseudomonadota</taxon>
        <taxon>Gammaproteobacteria</taxon>
        <taxon>Moraxellales</taxon>
        <taxon>Moraxellaceae</taxon>
        <taxon>Acinetobacter</taxon>
    </lineage>
</organism>
<dbReference type="Proteomes" id="UP001595455">
    <property type="component" value="Unassembled WGS sequence"/>
</dbReference>
<reference evidence="3 4" key="2">
    <citation type="submission" date="2018-08" db="EMBL/GenBank/DDBJ databases">
        <title>The draft genome of Acinetobacter sichuanensis strain WCHAc060041.</title>
        <authorList>
            <person name="Qin J."/>
            <person name="Feng Y."/>
            <person name="Zong Z."/>
        </authorList>
    </citation>
    <scope>NUCLEOTIDE SEQUENCE [LARGE SCALE GENOMIC DNA]</scope>
    <source>
        <strain evidence="3 4">WCHAc060041</strain>
    </source>
</reference>
<dbReference type="InterPro" id="IPR031493">
    <property type="entry name" value="Zinc_ribbon_15"/>
</dbReference>
<dbReference type="AlphaFoldDB" id="A0A371YPK1"/>
<protein>
    <submittedName>
        <fullName evidence="3">Zinc-ribbon domain-containing protein</fullName>
    </submittedName>
</protein>
<feature type="domain" description="Zinc-ribbon 15" evidence="1">
    <location>
        <begin position="20"/>
        <end position="68"/>
    </location>
</feature>
<comment type="caution">
    <text evidence="3">The sequence shown here is derived from an EMBL/GenBank/DDBJ whole genome shotgun (WGS) entry which is preliminary data.</text>
</comment>
<dbReference type="RefSeq" id="WP_107008561.1">
    <property type="nucleotide sequence ID" value="NZ_JBHRSF010000102.1"/>
</dbReference>
<reference evidence="2" key="4">
    <citation type="submission" date="2024-09" db="EMBL/GenBank/DDBJ databases">
        <authorList>
            <person name="Sun Q."/>
            <person name="Mori K."/>
        </authorList>
    </citation>
    <scope>NUCLEOTIDE SEQUENCE</scope>
    <source>
        <strain evidence="2">KCTC 62575</strain>
    </source>
</reference>
<accession>A0A371YPK1</accession>
<proteinExistence type="predicted"/>
<dbReference type="OrthoDB" id="1261251at2"/>
<evidence type="ECO:0000313" key="2">
    <source>
        <dbReference type="EMBL" id="MFC2996930.1"/>
    </source>
</evidence>
<evidence type="ECO:0000313" key="4">
    <source>
        <dbReference type="Proteomes" id="UP000240957"/>
    </source>
</evidence>
<gene>
    <name evidence="2" type="ORF">ACFODO_17060</name>
    <name evidence="3" type="ORF">C9E89_011675</name>
</gene>
<dbReference type="Pfam" id="PF17032">
    <property type="entry name" value="Zn_ribbon_15"/>
    <property type="match status" value="1"/>
</dbReference>
<evidence type="ECO:0000313" key="5">
    <source>
        <dbReference type="Proteomes" id="UP001595455"/>
    </source>
</evidence>
<sequence>MFFILGISAKTIKSDQGQFLCPVCKTRSAYEIKVQRRYFSVFFISLFPISKPKESAVVCLNCGTHMPKMVLEHHS</sequence>